<dbReference type="EMBL" id="JBHTHY010000003">
    <property type="protein sequence ID" value="MFD0796422.1"/>
    <property type="molecule type" value="Genomic_DNA"/>
</dbReference>
<dbReference type="RefSeq" id="WP_379932201.1">
    <property type="nucleotide sequence ID" value="NZ_JBHTHY010000003.1"/>
</dbReference>
<accession>A0ABW3AZX2</accession>
<organism evidence="2 3">
    <name type="scientific">Maribacter chungangensis</name>
    <dbReference type="NCBI Taxonomy" id="1069117"/>
    <lineage>
        <taxon>Bacteria</taxon>
        <taxon>Pseudomonadati</taxon>
        <taxon>Bacteroidota</taxon>
        <taxon>Flavobacteriia</taxon>
        <taxon>Flavobacteriales</taxon>
        <taxon>Flavobacteriaceae</taxon>
        <taxon>Maribacter</taxon>
    </lineage>
</organism>
<dbReference type="InterPro" id="IPR025665">
    <property type="entry name" value="Beta-barrel_OMP_2"/>
</dbReference>
<evidence type="ECO:0000313" key="2">
    <source>
        <dbReference type="EMBL" id="MFD0796422.1"/>
    </source>
</evidence>
<protein>
    <submittedName>
        <fullName evidence="2">Porin family protein</fullName>
    </submittedName>
</protein>
<gene>
    <name evidence="2" type="ORF">ACFQZJ_03045</name>
</gene>
<reference evidence="3" key="1">
    <citation type="journal article" date="2019" name="Int. J. Syst. Evol. Microbiol.">
        <title>The Global Catalogue of Microorganisms (GCM) 10K type strain sequencing project: providing services to taxonomists for standard genome sequencing and annotation.</title>
        <authorList>
            <consortium name="The Broad Institute Genomics Platform"/>
            <consortium name="The Broad Institute Genome Sequencing Center for Infectious Disease"/>
            <person name="Wu L."/>
            <person name="Ma J."/>
        </authorList>
    </citation>
    <scope>NUCLEOTIDE SEQUENCE [LARGE SCALE GENOMIC DNA]</scope>
    <source>
        <strain evidence="3">CCUG 61948</strain>
    </source>
</reference>
<dbReference type="Proteomes" id="UP001597012">
    <property type="component" value="Unassembled WGS sequence"/>
</dbReference>
<proteinExistence type="predicted"/>
<name>A0ABW3AZX2_9FLAO</name>
<feature type="domain" description="Outer membrane protein beta-barrel" evidence="1">
    <location>
        <begin position="28"/>
        <end position="203"/>
    </location>
</feature>
<evidence type="ECO:0000313" key="3">
    <source>
        <dbReference type="Proteomes" id="UP001597012"/>
    </source>
</evidence>
<comment type="caution">
    <text evidence="2">The sequence shown here is derived from an EMBL/GenBank/DDBJ whole genome shotgun (WGS) entry which is preliminary data.</text>
</comment>
<dbReference type="Pfam" id="PF13568">
    <property type="entry name" value="OMP_b-brl_2"/>
    <property type="match status" value="1"/>
</dbReference>
<keyword evidence="3" id="KW-1185">Reference proteome</keyword>
<sequence length="228" mass="25747">MGKWLLFFVLFSVLHVVGQVQVDSINEDSRYFEDQFYLGVTYNIVRNRPDGVAQQNLSYGLQVGFIKDLPLNGRGTRALGIGLGLGLNTYYSNLLAAEGQNGISYSLGDSTTGFKRSKLETHSVEFPLEFRWRNSTLEEYKFWRLYAGIKAAYLFGARSTAIIDGARTGFNNTDVERFQYGLMLNVGYNTFNIHVYHALNDLFSEGVTVNNQIIGFSPLRIGVIFYIL</sequence>
<evidence type="ECO:0000259" key="1">
    <source>
        <dbReference type="Pfam" id="PF13568"/>
    </source>
</evidence>